<name>A0A0E9Q2Q4_ANGAN</name>
<organism evidence="2">
    <name type="scientific">Anguilla anguilla</name>
    <name type="common">European freshwater eel</name>
    <name type="synonym">Muraena anguilla</name>
    <dbReference type="NCBI Taxonomy" id="7936"/>
    <lineage>
        <taxon>Eukaryota</taxon>
        <taxon>Metazoa</taxon>
        <taxon>Chordata</taxon>
        <taxon>Craniata</taxon>
        <taxon>Vertebrata</taxon>
        <taxon>Euteleostomi</taxon>
        <taxon>Actinopterygii</taxon>
        <taxon>Neopterygii</taxon>
        <taxon>Teleostei</taxon>
        <taxon>Anguilliformes</taxon>
        <taxon>Anguillidae</taxon>
        <taxon>Anguilla</taxon>
    </lineage>
</organism>
<dbReference type="AlphaFoldDB" id="A0A0E9Q2Q4"/>
<protein>
    <submittedName>
        <fullName evidence="2">Uncharacterized protein</fullName>
    </submittedName>
</protein>
<keyword evidence="1" id="KW-0472">Membrane</keyword>
<proteinExistence type="predicted"/>
<sequence length="46" mass="5063">MQPLTLNWYCVSCITQLPICSFIQSVFAGIAYIAALHGRTRVGTAF</sequence>
<reference evidence="2" key="1">
    <citation type="submission" date="2014-11" db="EMBL/GenBank/DDBJ databases">
        <authorList>
            <person name="Amaro Gonzalez C."/>
        </authorList>
    </citation>
    <scope>NUCLEOTIDE SEQUENCE</scope>
</reference>
<keyword evidence="1" id="KW-1133">Transmembrane helix</keyword>
<evidence type="ECO:0000256" key="1">
    <source>
        <dbReference type="SAM" id="Phobius"/>
    </source>
</evidence>
<accession>A0A0E9Q2Q4</accession>
<reference evidence="2" key="2">
    <citation type="journal article" date="2015" name="Fish Shellfish Immunol.">
        <title>Early steps in the European eel (Anguilla anguilla)-Vibrio vulnificus interaction in the gills: Role of the RtxA13 toxin.</title>
        <authorList>
            <person name="Callol A."/>
            <person name="Pajuelo D."/>
            <person name="Ebbesson L."/>
            <person name="Teles M."/>
            <person name="MacKenzie S."/>
            <person name="Amaro C."/>
        </authorList>
    </citation>
    <scope>NUCLEOTIDE SEQUENCE</scope>
</reference>
<dbReference type="EMBL" id="GBXM01097952">
    <property type="protein sequence ID" value="JAH10625.1"/>
    <property type="molecule type" value="Transcribed_RNA"/>
</dbReference>
<keyword evidence="1" id="KW-0812">Transmembrane</keyword>
<feature type="transmembrane region" description="Helical" evidence="1">
    <location>
        <begin position="6"/>
        <end position="34"/>
    </location>
</feature>
<evidence type="ECO:0000313" key="2">
    <source>
        <dbReference type="EMBL" id="JAH10625.1"/>
    </source>
</evidence>